<reference evidence="13 14" key="1">
    <citation type="journal article" date="2019" name="Nat. Microbiol.">
        <title>Mediterranean grassland soil C-N compound turnover is dependent on rainfall and depth, and is mediated by genomically divergent microorganisms.</title>
        <authorList>
            <person name="Diamond S."/>
            <person name="Andeer P.F."/>
            <person name="Li Z."/>
            <person name="Crits-Christoph A."/>
            <person name="Burstein D."/>
            <person name="Anantharaman K."/>
            <person name="Lane K.R."/>
            <person name="Thomas B.C."/>
            <person name="Pan C."/>
            <person name="Northen T.R."/>
            <person name="Banfield J.F."/>
        </authorList>
    </citation>
    <scope>NUCLEOTIDE SEQUENCE [LARGE SCALE GENOMIC DNA]</scope>
    <source>
        <strain evidence="13">WS_2</strain>
    </source>
</reference>
<dbReference type="PIRSF" id="PIRSF001563">
    <property type="entry name" value="Folylpolyglu_synth"/>
    <property type="match status" value="1"/>
</dbReference>
<evidence type="ECO:0000259" key="11">
    <source>
        <dbReference type="Pfam" id="PF02875"/>
    </source>
</evidence>
<name>A0A538SH72_UNCEI</name>
<gene>
    <name evidence="13" type="ORF">E6K72_11210</name>
</gene>
<dbReference type="SUPFAM" id="SSF53623">
    <property type="entry name" value="MurD-like peptide ligases, catalytic domain"/>
    <property type="match status" value="1"/>
</dbReference>
<keyword evidence="7" id="KW-0067">ATP-binding</keyword>
<evidence type="ECO:0000256" key="6">
    <source>
        <dbReference type="ARBA" id="ARBA00022741"/>
    </source>
</evidence>
<proteinExistence type="inferred from homology"/>
<keyword evidence="6" id="KW-0547">Nucleotide-binding</keyword>
<feature type="domain" description="Mur ligase C-terminal" evidence="11">
    <location>
        <begin position="326"/>
        <end position="447"/>
    </location>
</feature>
<dbReference type="InterPro" id="IPR036615">
    <property type="entry name" value="Mur_ligase_C_dom_sf"/>
</dbReference>
<dbReference type="GO" id="GO:0008841">
    <property type="term" value="F:dihydrofolate synthase activity"/>
    <property type="evidence" value="ECO:0007669"/>
    <property type="project" value="TreeGrafter"/>
</dbReference>
<keyword evidence="8" id="KW-0460">Magnesium</keyword>
<dbReference type="GO" id="GO:0004326">
    <property type="term" value="F:tetrahydrofolylpolyglutamate synthase activity"/>
    <property type="evidence" value="ECO:0007669"/>
    <property type="project" value="UniProtKB-EC"/>
</dbReference>
<dbReference type="GO" id="GO:0005737">
    <property type="term" value="C:cytoplasm"/>
    <property type="evidence" value="ECO:0007669"/>
    <property type="project" value="TreeGrafter"/>
</dbReference>
<organism evidence="13 14">
    <name type="scientific">Eiseniibacteriota bacterium</name>
    <dbReference type="NCBI Taxonomy" id="2212470"/>
    <lineage>
        <taxon>Bacteria</taxon>
        <taxon>Candidatus Eiseniibacteriota</taxon>
    </lineage>
</organism>
<dbReference type="Pfam" id="PF02875">
    <property type="entry name" value="Mur_ligase_C"/>
    <property type="match status" value="1"/>
</dbReference>
<dbReference type="InterPro" id="IPR013221">
    <property type="entry name" value="Mur_ligase_cen"/>
</dbReference>
<comment type="catalytic activity">
    <reaction evidence="10">
        <text>(6S)-5,6,7,8-tetrahydrofolyl-(gamma-L-Glu)(n) + L-glutamate + ATP = (6S)-5,6,7,8-tetrahydrofolyl-(gamma-L-Glu)(n+1) + ADP + phosphate + H(+)</text>
        <dbReference type="Rhea" id="RHEA:10580"/>
        <dbReference type="Rhea" id="RHEA-COMP:14738"/>
        <dbReference type="Rhea" id="RHEA-COMP:14740"/>
        <dbReference type="ChEBI" id="CHEBI:15378"/>
        <dbReference type="ChEBI" id="CHEBI:29985"/>
        <dbReference type="ChEBI" id="CHEBI:30616"/>
        <dbReference type="ChEBI" id="CHEBI:43474"/>
        <dbReference type="ChEBI" id="CHEBI:141005"/>
        <dbReference type="ChEBI" id="CHEBI:456216"/>
        <dbReference type="EC" id="6.3.2.17"/>
    </reaction>
</comment>
<evidence type="ECO:0000313" key="14">
    <source>
        <dbReference type="Proteomes" id="UP000317716"/>
    </source>
</evidence>
<dbReference type="InterPro" id="IPR004101">
    <property type="entry name" value="Mur_ligase_C"/>
</dbReference>
<evidence type="ECO:0000256" key="7">
    <source>
        <dbReference type="ARBA" id="ARBA00022840"/>
    </source>
</evidence>
<sequence length="466" mass="49312">MLLALDARLRCRRQAQPAPAVERAPRRGWQGRIPASVKLQNALEGLYGLERRKDKLGLEGTRALLLALGNPERRFRVVHVAGTNGKGTVSAVIERVLRAAGLETGLFTSPHLVDFCERIRVRGHWADESLLEARLERIQGLPEGKDRTFFEVCTALAFETFAACGVEWAVVEVGLGGRLDCTNVVSPAVCAITSVGLDHTEILGPTIEEIAAEKAGILKPGVPVVTGSGLDPRASHVIGRIACERGCRRLEAARVEAGFDRAGSLAARFADTPWGPLALEAPHLRGSFQAGNLALALGVLAALREQGLAIPANAVVSGVREVRWPGRFEPCPLEPRLWWDGAHNAEGVRALAEAWREAALPAPRAIVLAVSGDKDVARMVAALAGLAPGADVFATRSRSGRALEPALVAEAVVAEGLRSRVAPGVESACREALAHAGQEGLVLLTGSLFAVGEAMEAFGGAPGEWL</sequence>
<dbReference type="NCBIfam" id="TIGR01499">
    <property type="entry name" value="folC"/>
    <property type="match status" value="1"/>
</dbReference>
<evidence type="ECO:0000259" key="12">
    <source>
        <dbReference type="Pfam" id="PF08245"/>
    </source>
</evidence>
<dbReference type="Proteomes" id="UP000317716">
    <property type="component" value="Unassembled WGS sequence"/>
</dbReference>
<keyword evidence="5" id="KW-0479">Metal-binding</keyword>
<dbReference type="Pfam" id="PF08245">
    <property type="entry name" value="Mur_ligase_M"/>
    <property type="match status" value="1"/>
</dbReference>
<dbReference type="GO" id="GO:0005524">
    <property type="term" value="F:ATP binding"/>
    <property type="evidence" value="ECO:0007669"/>
    <property type="project" value="UniProtKB-KW"/>
</dbReference>
<evidence type="ECO:0000256" key="2">
    <source>
        <dbReference type="ARBA" id="ARBA00008276"/>
    </source>
</evidence>
<evidence type="ECO:0000256" key="3">
    <source>
        <dbReference type="ARBA" id="ARBA00013025"/>
    </source>
</evidence>
<dbReference type="InterPro" id="IPR018109">
    <property type="entry name" value="Folylpolyglutamate_synth_CS"/>
</dbReference>
<evidence type="ECO:0000313" key="13">
    <source>
        <dbReference type="EMBL" id="TMQ50722.1"/>
    </source>
</evidence>
<dbReference type="PROSITE" id="PS01012">
    <property type="entry name" value="FOLYLPOLYGLU_SYNT_2"/>
    <property type="match status" value="1"/>
</dbReference>
<evidence type="ECO:0000256" key="5">
    <source>
        <dbReference type="ARBA" id="ARBA00022723"/>
    </source>
</evidence>
<accession>A0A538SH72</accession>
<dbReference type="InterPro" id="IPR001645">
    <property type="entry name" value="Folylpolyglutamate_synth"/>
</dbReference>
<feature type="domain" description="Mur ligase central" evidence="12">
    <location>
        <begin position="80"/>
        <end position="219"/>
    </location>
</feature>
<dbReference type="Gene3D" id="3.40.1190.10">
    <property type="entry name" value="Mur-like, catalytic domain"/>
    <property type="match status" value="1"/>
</dbReference>
<dbReference type="GO" id="GO:0046872">
    <property type="term" value="F:metal ion binding"/>
    <property type="evidence" value="ECO:0007669"/>
    <property type="project" value="UniProtKB-KW"/>
</dbReference>
<dbReference type="PANTHER" id="PTHR11136">
    <property type="entry name" value="FOLYLPOLYGLUTAMATE SYNTHASE-RELATED"/>
    <property type="match status" value="1"/>
</dbReference>
<evidence type="ECO:0000256" key="1">
    <source>
        <dbReference type="ARBA" id="ARBA00001946"/>
    </source>
</evidence>
<protein>
    <recommendedName>
        <fullName evidence="3">tetrahydrofolate synthase</fullName>
        <ecNumber evidence="3">6.3.2.17</ecNumber>
    </recommendedName>
    <alternativeName>
        <fullName evidence="9">Tetrahydrofolylpolyglutamate synthase</fullName>
    </alternativeName>
</protein>
<dbReference type="Gene3D" id="3.90.190.20">
    <property type="entry name" value="Mur ligase, C-terminal domain"/>
    <property type="match status" value="1"/>
</dbReference>
<comment type="similarity">
    <text evidence="2">Belongs to the folylpolyglutamate synthase family.</text>
</comment>
<dbReference type="SUPFAM" id="SSF53244">
    <property type="entry name" value="MurD-like peptide ligases, peptide-binding domain"/>
    <property type="match status" value="1"/>
</dbReference>
<evidence type="ECO:0000256" key="9">
    <source>
        <dbReference type="ARBA" id="ARBA00030592"/>
    </source>
</evidence>
<evidence type="ECO:0000256" key="10">
    <source>
        <dbReference type="ARBA" id="ARBA00047493"/>
    </source>
</evidence>
<dbReference type="InterPro" id="IPR036565">
    <property type="entry name" value="Mur-like_cat_sf"/>
</dbReference>
<comment type="cofactor">
    <cofactor evidence="1">
        <name>Mg(2+)</name>
        <dbReference type="ChEBI" id="CHEBI:18420"/>
    </cofactor>
</comment>
<dbReference type="EC" id="6.3.2.17" evidence="3"/>
<dbReference type="FunFam" id="3.40.1190.10:FF:000011">
    <property type="entry name" value="Folylpolyglutamate synthase/dihydrofolate synthase"/>
    <property type="match status" value="1"/>
</dbReference>
<dbReference type="EMBL" id="VBOS01000402">
    <property type="protein sequence ID" value="TMQ50722.1"/>
    <property type="molecule type" value="Genomic_DNA"/>
</dbReference>
<dbReference type="AlphaFoldDB" id="A0A538SH72"/>
<dbReference type="PROSITE" id="PS01011">
    <property type="entry name" value="FOLYLPOLYGLU_SYNT_1"/>
    <property type="match status" value="1"/>
</dbReference>
<comment type="caution">
    <text evidence="13">The sequence shown here is derived from an EMBL/GenBank/DDBJ whole genome shotgun (WGS) entry which is preliminary data.</text>
</comment>
<keyword evidence="4" id="KW-0436">Ligase</keyword>
<dbReference type="PANTHER" id="PTHR11136:SF0">
    <property type="entry name" value="DIHYDROFOLATE SYNTHETASE-RELATED"/>
    <property type="match status" value="1"/>
</dbReference>
<evidence type="ECO:0000256" key="8">
    <source>
        <dbReference type="ARBA" id="ARBA00022842"/>
    </source>
</evidence>
<evidence type="ECO:0000256" key="4">
    <source>
        <dbReference type="ARBA" id="ARBA00022598"/>
    </source>
</evidence>